<dbReference type="EMBL" id="DTMF01000064">
    <property type="protein sequence ID" value="HGF33241.1"/>
    <property type="molecule type" value="Genomic_DNA"/>
</dbReference>
<evidence type="ECO:0000256" key="4">
    <source>
        <dbReference type="ARBA" id="ARBA00022692"/>
    </source>
</evidence>
<feature type="transmembrane region" description="Helical" evidence="8">
    <location>
        <begin position="359"/>
        <end position="379"/>
    </location>
</feature>
<feature type="transmembrane region" description="Helical" evidence="8">
    <location>
        <begin position="20"/>
        <end position="40"/>
    </location>
</feature>
<keyword evidence="6" id="KW-0406">Ion transport</keyword>
<keyword evidence="7 8" id="KW-0472">Membrane</keyword>
<dbReference type="GO" id="GO:0030001">
    <property type="term" value="P:metal ion transport"/>
    <property type="evidence" value="ECO:0007669"/>
    <property type="project" value="UniProtKB-ARBA"/>
</dbReference>
<evidence type="ECO:0000256" key="3">
    <source>
        <dbReference type="ARBA" id="ARBA00022475"/>
    </source>
</evidence>
<feature type="transmembrane region" description="Helical" evidence="8">
    <location>
        <begin position="46"/>
        <end position="67"/>
    </location>
</feature>
<gene>
    <name evidence="9" type="ORF">ENW96_02485</name>
</gene>
<sequence length="457" mass="49384">MGREFFRRLLPWARMPQYLLIGGFAAVILAGTLVLLLPWSQTKGDVGFVDALFTSTSAVCVTGLIVVDTATAYTQFGQLAIVALIQIGGLGIMTFAALAYLMLGRRLSLASQAALHDAFFQRDLGIEFRRAFFQILLITAAIELAGILSWFLALLGRQVPASKALFSAFFHSISAFCNAGFSLYRDNLLELRDSPVIMGTTMALIVLGGLGHMVLSEIFHYTARRRSSAEGAPRILSVHTRVVLRTTLALIVIGMLGLLIFGLTASENTWGLKLSCALFQSITARTAGFNTVDLRFMPLASLFFLVLLMFIGGSPGSCAGGVKTTALAISLAEFRAKLRGEDQVIMLERRVPKPILDRTMVLIRLSVMWNLLGVLLLLGTETAQPGVGLADVLFEQISAFGTVGLSTGLTPKLTLFGRLWITATMFVGRLGPLTIALGVLPGQPLHVKYPEGRIMIG</sequence>
<feature type="transmembrane region" description="Helical" evidence="8">
    <location>
        <begin position="242"/>
        <end position="265"/>
    </location>
</feature>
<keyword evidence="4 8" id="KW-0812">Transmembrane</keyword>
<dbReference type="GO" id="GO:0008324">
    <property type="term" value="F:monoatomic cation transmembrane transporter activity"/>
    <property type="evidence" value="ECO:0007669"/>
    <property type="project" value="InterPro"/>
</dbReference>
<evidence type="ECO:0000256" key="8">
    <source>
        <dbReference type="SAM" id="Phobius"/>
    </source>
</evidence>
<reference evidence="9" key="1">
    <citation type="journal article" date="2020" name="mSystems">
        <title>Genome- and Community-Level Interaction Insights into Carbon Utilization and Element Cycling Functions of Hydrothermarchaeota in Hydrothermal Sediment.</title>
        <authorList>
            <person name="Zhou Z."/>
            <person name="Liu Y."/>
            <person name="Xu W."/>
            <person name="Pan J."/>
            <person name="Luo Z.H."/>
            <person name="Li M."/>
        </authorList>
    </citation>
    <scope>NUCLEOTIDE SEQUENCE [LARGE SCALE GENOMIC DNA]</scope>
    <source>
        <strain evidence="9">SpSt-897</strain>
    </source>
</reference>
<name>A0A7C3UY71_9BACT</name>
<evidence type="ECO:0000256" key="6">
    <source>
        <dbReference type="ARBA" id="ARBA00023065"/>
    </source>
</evidence>
<dbReference type="PANTHER" id="PTHR32024:SF1">
    <property type="entry name" value="KTR SYSTEM POTASSIUM UPTAKE PROTEIN B"/>
    <property type="match status" value="1"/>
</dbReference>
<evidence type="ECO:0000256" key="5">
    <source>
        <dbReference type="ARBA" id="ARBA00022989"/>
    </source>
</evidence>
<feature type="transmembrane region" description="Helical" evidence="8">
    <location>
        <begin position="79"/>
        <end position="103"/>
    </location>
</feature>
<dbReference type="Pfam" id="PF02386">
    <property type="entry name" value="TrkH"/>
    <property type="match status" value="1"/>
</dbReference>
<keyword evidence="5 8" id="KW-1133">Transmembrane helix</keyword>
<comment type="subcellular location">
    <subcellularLocation>
        <location evidence="1">Cell membrane</location>
        <topology evidence="1">Multi-pass membrane protein</topology>
    </subcellularLocation>
</comment>
<organism evidence="9">
    <name type="scientific">Desulfobacca acetoxidans</name>
    <dbReference type="NCBI Taxonomy" id="60893"/>
    <lineage>
        <taxon>Bacteria</taxon>
        <taxon>Pseudomonadati</taxon>
        <taxon>Thermodesulfobacteriota</taxon>
        <taxon>Desulfobaccia</taxon>
        <taxon>Desulfobaccales</taxon>
        <taxon>Desulfobaccaceae</taxon>
        <taxon>Desulfobacca</taxon>
    </lineage>
</organism>
<keyword evidence="2" id="KW-0813">Transport</keyword>
<keyword evidence="3" id="KW-1003">Cell membrane</keyword>
<evidence type="ECO:0000256" key="1">
    <source>
        <dbReference type="ARBA" id="ARBA00004651"/>
    </source>
</evidence>
<dbReference type="GO" id="GO:0005886">
    <property type="term" value="C:plasma membrane"/>
    <property type="evidence" value="ECO:0007669"/>
    <property type="project" value="UniProtKB-SubCell"/>
</dbReference>
<feature type="transmembrane region" description="Helical" evidence="8">
    <location>
        <begin position="164"/>
        <end position="184"/>
    </location>
</feature>
<dbReference type="AlphaFoldDB" id="A0A7C3UY71"/>
<evidence type="ECO:0000256" key="2">
    <source>
        <dbReference type="ARBA" id="ARBA00022448"/>
    </source>
</evidence>
<evidence type="ECO:0000256" key="7">
    <source>
        <dbReference type="ARBA" id="ARBA00023136"/>
    </source>
</evidence>
<feature type="transmembrane region" description="Helical" evidence="8">
    <location>
        <begin position="196"/>
        <end position="221"/>
    </location>
</feature>
<protein>
    <submittedName>
        <fullName evidence="9">ATPase</fullName>
    </submittedName>
</protein>
<comment type="caution">
    <text evidence="9">The sequence shown here is derived from an EMBL/GenBank/DDBJ whole genome shotgun (WGS) entry which is preliminary data.</text>
</comment>
<dbReference type="InterPro" id="IPR003445">
    <property type="entry name" value="Cat_transpt"/>
</dbReference>
<accession>A0A7C3UY71</accession>
<dbReference type="PANTHER" id="PTHR32024">
    <property type="entry name" value="TRK SYSTEM POTASSIUM UPTAKE PROTEIN TRKG-RELATED"/>
    <property type="match status" value="1"/>
</dbReference>
<feature type="transmembrane region" description="Helical" evidence="8">
    <location>
        <begin position="296"/>
        <end position="313"/>
    </location>
</feature>
<proteinExistence type="predicted"/>
<feature type="transmembrane region" description="Helical" evidence="8">
    <location>
        <begin position="131"/>
        <end position="152"/>
    </location>
</feature>
<evidence type="ECO:0000313" key="9">
    <source>
        <dbReference type="EMBL" id="HGF33241.1"/>
    </source>
</evidence>